<organism evidence="3 4">
    <name type="scientific">Aspergillus nomiae NRRL (strain ATCC 15546 / NRRL 13137 / CBS 260.88 / M93)</name>
    <dbReference type="NCBI Taxonomy" id="1509407"/>
    <lineage>
        <taxon>Eukaryota</taxon>
        <taxon>Fungi</taxon>
        <taxon>Dikarya</taxon>
        <taxon>Ascomycota</taxon>
        <taxon>Pezizomycotina</taxon>
        <taxon>Eurotiomycetes</taxon>
        <taxon>Eurotiomycetidae</taxon>
        <taxon>Eurotiales</taxon>
        <taxon>Aspergillaceae</taxon>
        <taxon>Aspergillus</taxon>
        <taxon>Aspergillus subgen. Circumdati</taxon>
    </lineage>
</organism>
<dbReference type="PANTHER" id="PTHR22946">
    <property type="entry name" value="DIENELACTONE HYDROLASE DOMAIN-CONTAINING PROTEIN-RELATED"/>
    <property type="match status" value="1"/>
</dbReference>
<dbReference type="GO" id="GO:0016787">
    <property type="term" value="F:hydrolase activity"/>
    <property type="evidence" value="ECO:0007669"/>
    <property type="project" value="InterPro"/>
</dbReference>
<reference evidence="3 4" key="1">
    <citation type="submission" date="2014-06" db="EMBL/GenBank/DDBJ databases">
        <title>The Genome of the Aflatoxigenic Filamentous Fungus Aspergillus nomius.</title>
        <authorList>
            <person name="Moore M.G."/>
            <person name="Shannon B.M."/>
            <person name="Brian M.M."/>
        </authorList>
    </citation>
    <scope>NUCLEOTIDE SEQUENCE [LARGE SCALE GENOMIC DNA]</scope>
    <source>
        <strain evidence="3 4">NRRL 13137</strain>
    </source>
</reference>
<protein>
    <recommendedName>
        <fullName evidence="2">Xaa-Pro dipeptidyl-peptidase-like domain-containing protein</fullName>
    </recommendedName>
</protein>
<dbReference type="InterPro" id="IPR029058">
    <property type="entry name" value="AB_hydrolase_fold"/>
</dbReference>
<evidence type="ECO:0000313" key="4">
    <source>
        <dbReference type="Proteomes" id="UP000037505"/>
    </source>
</evidence>
<evidence type="ECO:0000256" key="1">
    <source>
        <dbReference type="SAM" id="SignalP"/>
    </source>
</evidence>
<feature type="domain" description="Xaa-Pro dipeptidyl-peptidase-like" evidence="2">
    <location>
        <begin position="185"/>
        <end position="388"/>
    </location>
</feature>
<dbReference type="SUPFAM" id="SSF53474">
    <property type="entry name" value="alpha/beta-Hydrolases"/>
    <property type="match status" value="1"/>
</dbReference>
<comment type="caution">
    <text evidence="3">The sequence shown here is derived from an EMBL/GenBank/DDBJ whole genome shotgun (WGS) entry which is preliminary data.</text>
</comment>
<dbReference type="InterPro" id="IPR050261">
    <property type="entry name" value="FrsA_esterase"/>
</dbReference>
<dbReference type="PANTHER" id="PTHR22946:SF12">
    <property type="entry name" value="CONIDIAL PIGMENT BIOSYNTHESIS PROTEIN AYG1 (AFU_ORTHOLOGUE AFUA_2G17550)"/>
    <property type="match status" value="1"/>
</dbReference>
<dbReference type="RefSeq" id="XP_015403402.1">
    <property type="nucleotide sequence ID" value="XM_015554782.1"/>
</dbReference>
<proteinExistence type="predicted"/>
<dbReference type="AlphaFoldDB" id="A0A0L1ISN6"/>
<keyword evidence="4" id="KW-1185">Reference proteome</keyword>
<dbReference type="Proteomes" id="UP000037505">
    <property type="component" value="Unassembled WGS sequence"/>
</dbReference>
<feature type="signal peptide" evidence="1">
    <location>
        <begin position="1"/>
        <end position="18"/>
    </location>
</feature>
<dbReference type="OrthoDB" id="249703at2759"/>
<dbReference type="GeneID" id="26811330"/>
<keyword evidence="1" id="KW-0732">Signal</keyword>
<evidence type="ECO:0000259" key="2">
    <source>
        <dbReference type="Pfam" id="PF02129"/>
    </source>
</evidence>
<dbReference type="InterPro" id="IPR000383">
    <property type="entry name" value="Xaa-Pro-like_dom"/>
</dbReference>
<dbReference type="Pfam" id="PF02129">
    <property type="entry name" value="Peptidase_S15"/>
    <property type="match status" value="1"/>
</dbReference>
<dbReference type="Gene3D" id="3.40.50.1820">
    <property type="entry name" value="alpha/beta hydrolase"/>
    <property type="match status" value="1"/>
</dbReference>
<accession>A0A0L1ISN6</accession>
<gene>
    <name evidence="3" type="ORF">ANOM_009526</name>
</gene>
<sequence length="449" mass="49353">MLLRLSLCVGALFTLVTANGSIPTVTITNSSSSIHQLSSDPEFAFVLETFLSLSNGGGAATGEVLRAASQIKPGDMESFYKEFKFLADQISDQATSVNATRFPVSAREAHFRASTYYRAADFFLHGNASDPRIQTLWSSVLDHYDTAVKLLPEPPQQVELDGGRFKIPVYFYSAPKSSPANVTSTKGNRLPTILVGSGFDAAQQDSYHQIGKEILARGWNFVTYEGPGQPTVRRDSNIGFIPDWWSAVTPVVDWLRTRDDVDADRIALAGVSFGGQLAPLAATREHRLAAVLAIDGMLDLQESTLQKFPQQVRQLYRSGNATAFDAVVWEAYKKLSSTQLKWGLDQGLWSFNTTSPFEWMTKMGEMALNQSMLDKITCPVFVASGEDDGLAPGQPERMARMLGDKAHYHLFKTNVGAGEHCAIGAEPQLALATLNWLDEVFENQTSRSY</sequence>
<dbReference type="STRING" id="1509407.A0A0L1ISN6"/>
<feature type="chain" id="PRO_5005553033" description="Xaa-Pro dipeptidyl-peptidase-like domain-containing protein" evidence="1">
    <location>
        <begin position="19"/>
        <end position="449"/>
    </location>
</feature>
<dbReference type="Gene3D" id="1.20.1440.110">
    <property type="entry name" value="acylaminoacyl peptidase"/>
    <property type="match status" value="1"/>
</dbReference>
<evidence type="ECO:0000313" key="3">
    <source>
        <dbReference type="EMBL" id="KNG82479.1"/>
    </source>
</evidence>
<dbReference type="EMBL" id="JNOM01000342">
    <property type="protein sequence ID" value="KNG82479.1"/>
    <property type="molecule type" value="Genomic_DNA"/>
</dbReference>
<name>A0A0L1ISN6_ASPN3</name>